<organism evidence="7 8">
    <name type="scientific">Ramazzottius varieornatus</name>
    <name type="common">Water bear</name>
    <name type="synonym">Tardigrade</name>
    <dbReference type="NCBI Taxonomy" id="947166"/>
    <lineage>
        <taxon>Eukaryota</taxon>
        <taxon>Metazoa</taxon>
        <taxon>Ecdysozoa</taxon>
        <taxon>Tardigrada</taxon>
        <taxon>Eutardigrada</taxon>
        <taxon>Parachela</taxon>
        <taxon>Hypsibioidea</taxon>
        <taxon>Ramazzottiidae</taxon>
        <taxon>Ramazzottius</taxon>
    </lineage>
</organism>
<comment type="similarity">
    <text evidence="2">Belongs to the ZIP transporter (TC 2.A.5) family.</text>
</comment>
<keyword evidence="8" id="KW-1185">Reference proteome</keyword>
<evidence type="ECO:0000256" key="1">
    <source>
        <dbReference type="ARBA" id="ARBA00004141"/>
    </source>
</evidence>
<dbReference type="GO" id="GO:0005385">
    <property type="term" value="F:zinc ion transmembrane transporter activity"/>
    <property type="evidence" value="ECO:0007669"/>
    <property type="project" value="TreeGrafter"/>
</dbReference>
<dbReference type="GO" id="GO:0071578">
    <property type="term" value="P:zinc ion import across plasma membrane"/>
    <property type="evidence" value="ECO:0007669"/>
    <property type="project" value="TreeGrafter"/>
</dbReference>
<dbReference type="Proteomes" id="UP000186922">
    <property type="component" value="Unassembled WGS sequence"/>
</dbReference>
<evidence type="ECO:0000256" key="2">
    <source>
        <dbReference type="ARBA" id="ARBA00006939"/>
    </source>
</evidence>
<dbReference type="GO" id="GO:0005886">
    <property type="term" value="C:plasma membrane"/>
    <property type="evidence" value="ECO:0007669"/>
    <property type="project" value="TreeGrafter"/>
</dbReference>
<dbReference type="AlphaFoldDB" id="A0A1D1V737"/>
<accession>A0A1D1V737</accession>
<feature type="transmembrane region" description="Helical" evidence="6">
    <location>
        <begin position="112"/>
        <end position="130"/>
    </location>
</feature>
<keyword evidence="4 6" id="KW-1133">Transmembrane helix</keyword>
<evidence type="ECO:0000256" key="3">
    <source>
        <dbReference type="ARBA" id="ARBA00022692"/>
    </source>
</evidence>
<reference evidence="7 8" key="1">
    <citation type="journal article" date="2016" name="Nat. Commun.">
        <title>Extremotolerant tardigrade genome and improved radiotolerance of human cultured cells by tardigrade-unique protein.</title>
        <authorList>
            <person name="Hashimoto T."/>
            <person name="Horikawa D.D."/>
            <person name="Saito Y."/>
            <person name="Kuwahara H."/>
            <person name="Kozuka-Hata H."/>
            <person name="Shin-I T."/>
            <person name="Minakuchi Y."/>
            <person name="Ohishi K."/>
            <person name="Motoyama A."/>
            <person name="Aizu T."/>
            <person name="Enomoto A."/>
            <person name="Kondo K."/>
            <person name="Tanaka S."/>
            <person name="Hara Y."/>
            <person name="Koshikawa S."/>
            <person name="Sagara H."/>
            <person name="Miura T."/>
            <person name="Yokobori S."/>
            <person name="Miyagawa K."/>
            <person name="Suzuki Y."/>
            <person name="Kubo T."/>
            <person name="Oyama M."/>
            <person name="Kohara Y."/>
            <person name="Fujiyama A."/>
            <person name="Arakawa K."/>
            <person name="Katayama T."/>
            <person name="Toyoda A."/>
            <person name="Kunieda T."/>
        </authorList>
    </citation>
    <scope>NUCLEOTIDE SEQUENCE [LARGE SCALE GENOMIC DNA]</scope>
    <source>
        <strain evidence="7 8">YOKOZUNA-1</strain>
    </source>
</reference>
<proteinExistence type="inferred from homology"/>
<dbReference type="OrthoDB" id="6162363at2759"/>
<dbReference type="PANTHER" id="PTHR12191">
    <property type="entry name" value="SOLUTE CARRIER FAMILY 39"/>
    <property type="match status" value="1"/>
</dbReference>
<dbReference type="PANTHER" id="PTHR12191:SF37">
    <property type="entry name" value="ZINC TRANSPORTER FOI"/>
    <property type="match status" value="1"/>
</dbReference>
<evidence type="ECO:0000256" key="6">
    <source>
        <dbReference type="SAM" id="Phobius"/>
    </source>
</evidence>
<evidence type="ECO:0000256" key="4">
    <source>
        <dbReference type="ARBA" id="ARBA00022989"/>
    </source>
</evidence>
<comment type="caution">
    <text evidence="7">The sequence shown here is derived from an EMBL/GenBank/DDBJ whole genome shotgun (WGS) entry which is preliminary data.</text>
</comment>
<protein>
    <submittedName>
        <fullName evidence="7">Uncharacterized protein</fullName>
    </submittedName>
</protein>
<dbReference type="Pfam" id="PF02535">
    <property type="entry name" value="Zip"/>
    <property type="match status" value="1"/>
</dbReference>
<evidence type="ECO:0000313" key="8">
    <source>
        <dbReference type="Proteomes" id="UP000186922"/>
    </source>
</evidence>
<dbReference type="InterPro" id="IPR050799">
    <property type="entry name" value="ZIP_Transporter"/>
</dbReference>
<sequence>MARFRSGASDDCWQLQQASHPLVSTGKPMFNLTSSSNACCSLCHNVCSPDFISTCHFSPSATTASAVTSVDQRPSPLEIWSYGLPSVLVVCSCAALGLCLYPIMKTKFFQHVLTWMVGLAIGCLSGIAIFQLMPQAMEMPAESPAEIEQYLRKCLVIISAVFAFYVAERIFKMVAAQRRRLDSSSSTSPSSGIESRLSAEQEGDVLQGSLLQPSALHFQHSIKSSETTEDSGHFAEKRHLNSQDVLRRLSHDHIHFHGHDSAQPLKTIAWLILTGDSIHKL</sequence>
<feature type="transmembrane region" description="Helical" evidence="6">
    <location>
        <begin position="79"/>
        <end position="100"/>
    </location>
</feature>
<evidence type="ECO:0000313" key="7">
    <source>
        <dbReference type="EMBL" id="GAU94643.1"/>
    </source>
</evidence>
<keyword evidence="5 6" id="KW-0472">Membrane</keyword>
<gene>
    <name evidence="7" type="primary">RvY_06377</name>
    <name evidence="7" type="synonym">RvY_06377.1</name>
    <name evidence="7" type="ORF">RvY_06377-1</name>
</gene>
<name>A0A1D1V737_RAMVA</name>
<evidence type="ECO:0000256" key="5">
    <source>
        <dbReference type="ARBA" id="ARBA00023136"/>
    </source>
</evidence>
<dbReference type="GO" id="GO:0140410">
    <property type="term" value="F:monoatomic cation:bicarbonate symporter activity"/>
    <property type="evidence" value="ECO:0007669"/>
    <property type="project" value="TreeGrafter"/>
</dbReference>
<comment type="subcellular location">
    <subcellularLocation>
        <location evidence="1">Membrane</location>
        <topology evidence="1">Multi-pass membrane protein</topology>
    </subcellularLocation>
</comment>
<dbReference type="InterPro" id="IPR003689">
    <property type="entry name" value="ZIP"/>
</dbReference>
<dbReference type="EMBL" id="BDGG01000002">
    <property type="protein sequence ID" value="GAU94643.1"/>
    <property type="molecule type" value="Genomic_DNA"/>
</dbReference>
<dbReference type="GO" id="GO:0030003">
    <property type="term" value="P:intracellular monoatomic cation homeostasis"/>
    <property type="evidence" value="ECO:0007669"/>
    <property type="project" value="TreeGrafter"/>
</dbReference>
<keyword evidence="3 6" id="KW-0812">Transmembrane</keyword>
<feature type="transmembrane region" description="Helical" evidence="6">
    <location>
        <begin position="150"/>
        <end position="171"/>
    </location>
</feature>